<organism evidence="8 9">
    <name type="scientific">Vibrio plantisponsor</name>
    <dbReference type="NCBI Taxonomy" id="664643"/>
    <lineage>
        <taxon>Bacteria</taxon>
        <taxon>Pseudomonadati</taxon>
        <taxon>Pseudomonadota</taxon>
        <taxon>Gammaproteobacteria</taxon>
        <taxon>Vibrionales</taxon>
        <taxon>Vibrionaceae</taxon>
        <taxon>Vibrio</taxon>
    </lineage>
</organism>
<evidence type="ECO:0000256" key="6">
    <source>
        <dbReference type="ARBA" id="ARBA00023004"/>
    </source>
</evidence>
<keyword evidence="3" id="KW-0847">Vitamin C</keyword>
<evidence type="ECO:0000256" key="2">
    <source>
        <dbReference type="ARBA" id="ARBA00022723"/>
    </source>
</evidence>
<evidence type="ECO:0000259" key="7">
    <source>
        <dbReference type="PROSITE" id="PS51471"/>
    </source>
</evidence>
<dbReference type="Proteomes" id="UP001272325">
    <property type="component" value="Unassembled WGS sequence"/>
</dbReference>
<keyword evidence="6" id="KW-0408">Iron</keyword>
<dbReference type="InterPro" id="IPR044862">
    <property type="entry name" value="Pro_4_hyd_alph_FE2OG_OXY"/>
</dbReference>
<keyword evidence="5" id="KW-0560">Oxidoreductase</keyword>
<dbReference type="InterPro" id="IPR005123">
    <property type="entry name" value="Oxoglu/Fe-dep_dioxygenase_dom"/>
</dbReference>
<name>A0ABU4IMH8_9VIBR</name>
<dbReference type="RefSeq" id="WP_102941808.1">
    <property type="nucleotide sequence ID" value="NZ_AP024894.1"/>
</dbReference>
<dbReference type="Pfam" id="PF13640">
    <property type="entry name" value="2OG-FeII_Oxy_3"/>
    <property type="match status" value="1"/>
</dbReference>
<dbReference type="Gene3D" id="2.60.120.620">
    <property type="entry name" value="q2cbj1_9rhob like domain"/>
    <property type="match status" value="1"/>
</dbReference>
<dbReference type="InterPro" id="IPR051559">
    <property type="entry name" value="HIF_prolyl_hydroxylases"/>
</dbReference>
<reference evidence="8 9" key="1">
    <citation type="submission" date="2023-11" db="EMBL/GenBank/DDBJ databases">
        <title>Plant-associative lifestyle of Vibrio porteresiae and its evolutionary dynamics.</title>
        <authorList>
            <person name="Rameshkumar N."/>
            <person name="Kirti K."/>
        </authorList>
    </citation>
    <scope>NUCLEOTIDE SEQUENCE [LARGE SCALE GENOMIC DNA]</scope>
    <source>
        <strain evidence="8 9">MSSRF60</strain>
    </source>
</reference>
<dbReference type="PANTHER" id="PTHR12907">
    <property type="entry name" value="EGL NINE HOMOLOG-RELATED"/>
    <property type="match status" value="1"/>
</dbReference>
<accession>A0ABU4IMH8</accession>
<protein>
    <submittedName>
        <fullName evidence="8">2OG-Fe(II) oxygenase</fullName>
    </submittedName>
</protein>
<keyword evidence="2" id="KW-0479">Metal-binding</keyword>
<evidence type="ECO:0000256" key="5">
    <source>
        <dbReference type="ARBA" id="ARBA00023002"/>
    </source>
</evidence>
<gene>
    <name evidence="8" type="ORF">SBW85_18925</name>
</gene>
<dbReference type="EMBL" id="JAWRCN010000002">
    <property type="protein sequence ID" value="MDW6019781.1"/>
    <property type="molecule type" value="Genomic_DNA"/>
</dbReference>
<keyword evidence="9" id="KW-1185">Reference proteome</keyword>
<evidence type="ECO:0000313" key="8">
    <source>
        <dbReference type="EMBL" id="MDW6019781.1"/>
    </source>
</evidence>
<comment type="cofactor">
    <cofactor evidence="1">
        <name>L-ascorbate</name>
        <dbReference type="ChEBI" id="CHEBI:38290"/>
    </cofactor>
</comment>
<evidence type="ECO:0000256" key="4">
    <source>
        <dbReference type="ARBA" id="ARBA00022964"/>
    </source>
</evidence>
<evidence type="ECO:0000313" key="9">
    <source>
        <dbReference type="Proteomes" id="UP001272325"/>
    </source>
</evidence>
<dbReference type="SMART" id="SM00702">
    <property type="entry name" value="P4Hc"/>
    <property type="match status" value="1"/>
</dbReference>
<feature type="domain" description="Fe2OG dioxygenase" evidence="7">
    <location>
        <begin position="89"/>
        <end position="190"/>
    </location>
</feature>
<keyword evidence="4" id="KW-0223">Dioxygenase</keyword>
<dbReference type="PROSITE" id="PS51471">
    <property type="entry name" value="FE2OG_OXY"/>
    <property type="match status" value="1"/>
</dbReference>
<evidence type="ECO:0000256" key="3">
    <source>
        <dbReference type="ARBA" id="ARBA00022896"/>
    </source>
</evidence>
<comment type="caution">
    <text evidence="8">The sequence shown here is derived from an EMBL/GenBank/DDBJ whole genome shotgun (WGS) entry which is preliminary data.</text>
</comment>
<dbReference type="PANTHER" id="PTHR12907:SF26">
    <property type="entry name" value="HIF PROLYL HYDROXYLASE, ISOFORM C"/>
    <property type="match status" value="1"/>
</dbReference>
<proteinExistence type="predicted"/>
<sequence>MALEHLLDSIAEKGWYVWDDFLTLEQVRLLKNCASDDWQRARIGRNEDTQRASEIRRDKIQWLDSDMGQPVQDYLERMEFIRREVNQALFLGLFEYEAHFAQYEVGDFYKKHLDAFRGNESRKLTTVFYMNEDWRDANGGELKVYDLNDQLIQTIAPIAGRLVVFLSEQFPHEVLPAHAKRYSIAGWFRTNGVSENRFDILS</sequence>
<evidence type="ECO:0000256" key="1">
    <source>
        <dbReference type="ARBA" id="ARBA00001961"/>
    </source>
</evidence>
<dbReference type="InterPro" id="IPR006620">
    <property type="entry name" value="Pro_4_hyd_alph"/>
</dbReference>